<dbReference type="InParanoid" id="A0A7M6UPQ4"/>
<evidence type="ECO:0000256" key="4">
    <source>
        <dbReference type="ARBA" id="ARBA00022692"/>
    </source>
</evidence>
<dbReference type="Pfam" id="PF02949">
    <property type="entry name" value="7tm_6"/>
    <property type="match status" value="1"/>
</dbReference>
<feature type="transmembrane region" description="Helical" evidence="10">
    <location>
        <begin position="122"/>
        <end position="144"/>
    </location>
</feature>
<accession>A0A7M6UPQ4</accession>
<sequence>MDIFDGRYYKTSKWFLEFLGLWPFQSNRRRYVTCFIFVFMTATVVFPQVLLLIELKTSNFNILIENSLSIIFGFACLLKYGVTFASRSRLQTLLTQIASDWQRLTDKAEIDILSQYGEEGRYLVLFYTVYVFLAWVTCNFVPFIPPLLDILLPLENGTHDLVYPFYADYVFFKQTDYHYESCLHVFFVYFGTTSLFAGMDTIYVATVKHSCGLFAITWLETMARTGKSNRSNYSIKPNSVVHHDMVEAIVMHNETIRFVELLEDSFSLCFLMVQCMIVAGLATLCFYMMRIYDKTFNMCQFSTFTVGLVIHLLYLHWVGQKIIDSSDKVFYSTYYSDWYLISRNERQLTKIILARSLYPCQLTAGKISVLSMETFGALMKTSMSYCTVLLSVS</sequence>
<protein>
    <recommendedName>
        <fullName evidence="10">Odorant receptor</fullName>
    </recommendedName>
</protein>
<evidence type="ECO:0000256" key="9">
    <source>
        <dbReference type="ARBA" id="ARBA00023224"/>
    </source>
</evidence>
<feature type="transmembrane region" description="Helical" evidence="10">
    <location>
        <begin position="265"/>
        <end position="289"/>
    </location>
</feature>
<feature type="transmembrane region" description="Helical" evidence="10">
    <location>
        <begin position="31"/>
        <end position="50"/>
    </location>
</feature>
<comment type="caution">
    <text evidence="10">Lacks conserved residue(s) required for the propagation of feature annotation.</text>
</comment>
<dbReference type="GO" id="GO:0005549">
    <property type="term" value="F:odorant binding"/>
    <property type="evidence" value="ECO:0007669"/>
    <property type="project" value="InterPro"/>
</dbReference>
<dbReference type="EnsemblMetazoa" id="NM_001190628">
    <property type="protein sequence ID" value="NP_001177557"/>
    <property type="gene ID" value="GeneID_100463124"/>
</dbReference>
<dbReference type="Proteomes" id="UP000002358">
    <property type="component" value="Chromosome 5"/>
</dbReference>
<evidence type="ECO:0000313" key="11">
    <source>
        <dbReference type="EnsemblMetazoa" id="NP_001177557"/>
    </source>
</evidence>
<evidence type="ECO:0000256" key="3">
    <source>
        <dbReference type="ARBA" id="ARBA00022606"/>
    </source>
</evidence>
<evidence type="ECO:0000256" key="2">
    <source>
        <dbReference type="ARBA" id="ARBA00022475"/>
    </source>
</evidence>
<evidence type="ECO:0000256" key="7">
    <source>
        <dbReference type="ARBA" id="ARBA00023136"/>
    </source>
</evidence>
<evidence type="ECO:0000256" key="10">
    <source>
        <dbReference type="RuleBase" id="RU351113"/>
    </source>
</evidence>
<dbReference type="GO" id="GO:0005886">
    <property type="term" value="C:plasma membrane"/>
    <property type="evidence" value="ECO:0007669"/>
    <property type="project" value="UniProtKB-SubCell"/>
</dbReference>
<keyword evidence="7 10" id="KW-0472">Membrane</keyword>
<keyword evidence="4 10" id="KW-0812">Transmembrane</keyword>
<comment type="similarity">
    <text evidence="10">Belongs to the insect chemoreceptor superfamily. Heteromeric odorant receptor channel (TC 1.A.69) family.</text>
</comment>
<comment type="subcellular location">
    <subcellularLocation>
        <location evidence="1 10">Cell membrane</location>
        <topology evidence="1 10">Multi-pass membrane protein</topology>
    </subcellularLocation>
</comment>
<dbReference type="InterPro" id="IPR004117">
    <property type="entry name" value="7tm6_olfct_rcpt"/>
</dbReference>
<name>A0A7M6UPQ4_NASVI</name>
<dbReference type="GeneID" id="100463124"/>
<feature type="transmembrane region" description="Helical" evidence="10">
    <location>
        <begin position="62"/>
        <end position="82"/>
    </location>
</feature>
<keyword evidence="2" id="KW-1003">Cell membrane</keyword>
<dbReference type="GO" id="GO:0007165">
    <property type="term" value="P:signal transduction"/>
    <property type="evidence" value="ECO:0007669"/>
    <property type="project" value="UniProtKB-KW"/>
</dbReference>
<dbReference type="CTD" id="100463124"/>
<proteinExistence type="inferred from homology"/>
<keyword evidence="12" id="KW-1185">Reference proteome</keyword>
<dbReference type="AlphaFoldDB" id="A0A7M6UPQ4"/>
<dbReference type="PANTHER" id="PTHR21137">
    <property type="entry name" value="ODORANT RECEPTOR"/>
    <property type="match status" value="1"/>
</dbReference>
<organism evidence="11 12">
    <name type="scientific">Nasonia vitripennis</name>
    <name type="common">Parasitic wasp</name>
    <dbReference type="NCBI Taxonomy" id="7425"/>
    <lineage>
        <taxon>Eukaryota</taxon>
        <taxon>Metazoa</taxon>
        <taxon>Ecdysozoa</taxon>
        <taxon>Arthropoda</taxon>
        <taxon>Hexapoda</taxon>
        <taxon>Insecta</taxon>
        <taxon>Pterygota</taxon>
        <taxon>Neoptera</taxon>
        <taxon>Endopterygota</taxon>
        <taxon>Hymenoptera</taxon>
        <taxon>Apocrita</taxon>
        <taxon>Proctotrupomorpha</taxon>
        <taxon>Chalcidoidea</taxon>
        <taxon>Pteromalidae</taxon>
        <taxon>Pteromalinae</taxon>
        <taxon>Nasonia</taxon>
    </lineage>
</organism>
<dbReference type="SMR" id="A0A7M6UPQ4"/>
<keyword evidence="6 10" id="KW-1133">Transmembrane helix</keyword>
<keyword evidence="5 10" id="KW-0552">Olfaction</keyword>
<dbReference type="OrthoDB" id="7548151at2759"/>
<dbReference type="RefSeq" id="NP_001177557.1">
    <property type="nucleotide sequence ID" value="NM_001190628.1"/>
</dbReference>
<evidence type="ECO:0000256" key="5">
    <source>
        <dbReference type="ARBA" id="ARBA00022725"/>
    </source>
</evidence>
<dbReference type="KEGG" id="nvi:100463124"/>
<evidence type="ECO:0000256" key="8">
    <source>
        <dbReference type="ARBA" id="ARBA00023170"/>
    </source>
</evidence>
<keyword evidence="3 10" id="KW-0716">Sensory transduction</keyword>
<evidence type="ECO:0000256" key="6">
    <source>
        <dbReference type="ARBA" id="ARBA00022989"/>
    </source>
</evidence>
<reference evidence="11" key="1">
    <citation type="submission" date="2021-01" db="UniProtKB">
        <authorList>
            <consortium name="EnsemblMetazoa"/>
        </authorList>
    </citation>
    <scope>IDENTIFICATION</scope>
</reference>
<keyword evidence="8 10" id="KW-0675">Receptor</keyword>
<dbReference type="GO" id="GO:0004984">
    <property type="term" value="F:olfactory receptor activity"/>
    <property type="evidence" value="ECO:0007669"/>
    <property type="project" value="InterPro"/>
</dbReference>
<dbReference type="PANTHER" id="PTHR21137:SF35">
    <property type="entry name" value="ODORANT RECEPTOR 19A-RELATED"/>
    <property type="match status" value="1"/>
</dbReference>
<evidence type="ECO:0000313" key="12">
    <source>
        <dbReference type="Proteomes" id="UP000002358"/>
    </source>
</evidence>
<evidence type="ECO:0000256" key="1">
    <source>
        <dbReference type="ARBA" id="ARBA00004651"/>
    </source>
</evidence>
<feature type="transmembrane region" description="Helical" evidence="10">
    <location>
        <begin position="301"/>
        <end position="319"/>
    </location>
</feature>
<keyword evidence="9 10" id="KW-0807">Transducer</keyword>